<name>A0ABS6K0M9_9FIRM</name>
<keyword evidence="1 2" id="KW-0732">Signal</keyword>
<evidence type="ECO:0000256" key="1">
    <source>
        <dbReference type="ARBA" id="ARBA00022729"/>
    </source>
</evidence>
<comment type="caution">
    <text evidence="4">The sequence shown here is derived from an EMBL/GenBank/DDBJ whole genome shotgun (WGS) entry which is preliminary data.</text>
</comment>
<evidence type="ECO:0000313" key="4">
    <source>
        <dbReference type="EMBL" id="MBU9724404.1"/>
    </source>
</evidence>
<dbReference type="Gene3D" id="2.40.40.10">
    <property type="entry name" value="RlpA-like domain"/>
    <property type="match status" value="1"/>
</dbReference>
<dbReference type="CDD" id="cd14667">
    <property type="entry name" value="3D_containing_proteins"/>
    <property type="match status" value="1"/>
</dbReference>
<evidence type="ECO:0000313" key="5">
    <source>
        <dbReference type="Proteomes" id="UP001314681"/>
    </source>
</evidence>
<dbReference type="RefSeq" id="WP_238725993.1">
    <property type="nucleotide sequence ID" value="NZ_JAHQCX010000001.1"/>
</dbReference>
<feature type="signal peptide" evidence="2">
    <location>
        <begin position="1"/>
        <end position="28"/>
    </location>
</feature>
<dbReference type="InterPro" id="IPR010611">
    <property type="entry name" value="3D_dom"/>
</dbReference>
<dbReference type="InterPro" id="IPR036908">
    <property type="entry name" value="RlpA-like_sf"/>
</dbReference>
<dbReference type="PANTHER" id="PTHR39160:SF4">
    <property type="entry name" value="RESUSCITATION-PROMOTING FACTOR RPFB"/>
    <property type="match status" value="1"/>
</dbReference>
<sequence length="132" mass="14476">MKQDKPRWGVIIAIVLAVIAAAAIRAQAGQDHQPPDTIRFESTAYCETGDPTASGKWPREGVTVAVDPDVIPLGSAVMIWDDTGEWMGIYEAQDTGRLIKGRIIDLYIQDYDQCVQFGRKTIYVRVIPGAVG</sequence>
<gene>
    <name evidence="4" type="ORF">KTH90_00100</name>
</gene>
<accession>A0ABS6K0M9</accession>
<dbReference type="EMBL" id="JAHQCX010000001">
    <property type="protein sequence ID" value="MBU9724404.1"/>
    <property type="molecule type" value="Genomic_DNA"/>
</dbReference>
<organism evidence="4 5">
    <name type="scientific">Diplocloster modestus</name>
    <dbReference type="NCBI Taxonomy" id="2850322"/>
    <lineage>
        <taxon>Bacteria</taxon>
        <taxon>Bacillati</taxon>
        <taxon>Bacillota</taxon>
        <taxon>Clostridia</taxon>
        <taxon>Lachnospirales</taxon>
        <taxon>Lachnospiraceae</taxon>
        <taxon>Diplocloster</taxon>
    </lineage>
</organism>
<feature type="domain" description="3D" evidence="3">
    <location>
        <begin position="63"/>
        <end position="126"/>
    </location>
</feature>
<evidence type="ECO:0000256" key="2">
    <source>
        <dbReference type="SAM" id="SignalP"/>
    </source>
</evidence>
<protein>
    <submittedName>
        <fullName evidence="4">3D domain-containing protein</fullName>
    </submittedName>
</protein>
<dbReference type="PANTHER" id="PTHR39160">
    <property type="entry name" value="CELL WALL-BINDING PROTEIN YOCH"/>
    <property type="match status" value="1"/>
</dbReference>
<proteinExistence type="predicted"/>
<dbReference type="InterPro" id="IPR059180">
    <property type="entry name" value="3D_YorM"/>
</dbReference>
<dbReference type="Proteomes" id="UP001314681">
    <property type="component" value="Unassembled WGS sequence"/>
</dbReference>
<dbReference type="InterPro" id="IPR051933">
    <property type="entry name" value="Resuscitation_pf_RpfB"/>
</dbReference>
<feature type="chain" id="PRO_5045486986" evidence="2">
    <location>
        <begin position="29"/>
        <end position="132"/>
    </location>
</feature>
<dbReference type="Pfam" id="PF06725">
    <property type="entry name" value="3D"/>
    <property type="match status" value="1"/>
</dbReference>
<evidence type="ECO:0000259" key="3">
    <source>
        <dbReference type="Pfam" id="PF06725"/>
    </source>
</evidence>
<keyword evidence="5" id="KW-1185">Reference proteome</keyword>
<dbReference type="SUPFAM" id="SSF50685">
    <property type="entry name" value="Barwin-like endoglucanases"/>
    <property type="match status" value="1"/>
</dbReference>
<reference evidence="4 5" key="1">
    <citation type="submission" date="2021-06" db="EMBL/GenBank/DDBJ databases">
        <title>Description of novel taxa of the family Lachnospiraceae.</title>
        <authorList>
            <person name="Chaplin A.V."/>
            <person name="Sokolova S.R."/>
            <person name="Pikina A.P."/>
            <person name="Korzhanova M."/>
            <person name="Belova V."/>
            <person name="Korostin D."/>
            <person name="Efimov B.A."/>
        </authorList>
    </citation>
    <scope>NUCLEOTIDE SEQUENCE [LARGE SCALE GENOMIC DNA]</scope>
    <source>
        <strain evidence="4 5">ASD4241</strain>
    </source>
</reference>